<comment type="caution">
    <text evidence="6">The sequence shown here is derived from an EMBL/GenBank/DDBJ whole genome shotgun (WGS) entry which is preliminary data.</text>
</comment>
<sequence>MQDLNDFYYFVKTVEHGGFAPASRALGLPKSKLSRRIAGLEQRLGVTLIYRSTRQFKVTEIGQTFLTHCKAMLIEADAAQEAIAFSRAEPCGTIRLTCPIALLHVHIGQALADFMVKYPKVNIHLEASNRRVDVVAEGVDIAIRVRPAPLENSDLVLRVLSERGLCLMASPALIQHYGQPAHPLELSRWPSLGLGEPQHQYAWTLFGPDGEQVSVPHHPRYVTTDMIALRNAALKGVGVVQLPSLMVTGQIKDGSLVHLLPQWQPKRDIIHLVYPSRRGMLPAVRALVDFLVQYYNSFDEA</sequence>
<dbReference type="RefSeq" id="WP_008217614.1">
    <property type="nucleotide sequence ID" value="NZ_BAFK01000001.1"/>
</dbReference>
<organism evidence="6 7">
    <name type="scientific">Rheinheimera nanhaiensis E407-8</name>
    <dbReference type="NCBI Taxonomy" id="562729"/>
    <lineage>
        <taxon>Bacteria</taxon>
        <taxon>Pseudomonadati</taxon>
        <taxon>Pseudomonadota</taxon>
        <taxon>Gammaproteobacteria</taxon>
        <taxon>Chromatiales</taxon>
        <taxon>Chromatiaceae</taxon>
        <taxon>Rheinheimera</taxon>
    </lineage>
</organism>
<keyword evidence="7" id="KW-1185">Reference proteome</keyword>
<dbReference type="AlphaFoldDB" id="I1DSV2"/>
<dbReference type="FunFam" id="1.10.10.10:FF:000001">
    <property type="entry name" value="LysR family transcriptional regulator"/>
    <property type="match status" value="1"/>
</dbReference>
<keyword evidence="3" id="KW-0238">DNA-binding</keyword>
<evidence type="ECO:0000256" key="1">
    <source>
        <dbReference type="ARBA" id="ARBA00009437"/>
    </source>
</evidence>
<accession>I1DSV2</accession>
<dbReference type="STRING" id="562729.RNAN_0093"/>
<protein>
    <submittedName>
        <fullName evidence="6">LysR, substrate-binding</fullName>
    </submittedName>
</protein>
<dbReference type="GO" id="GO:0003700">
    <property type="term" value="F:DNA-binding transcription factor activity"/>
    <property type="evidence" value="ECO:0007669"/>
    <property type="project" value="InterPro"/>
</dbReference>
<dbReference type="Gene3D" id="3.40.190.290">
    <property type="match status" value="1"/>
</dbReference>
<proteinExistence type="inferred from homology"/>
<evidence type="ECO:0000256" key="4">
    <source>
        <dbReference type="ARBA" id="ARBA00023163"/>
    </source>
</evidence>
<reference evidence="6 7" key="1">
    <citation type="journal article" date="2012" name="J. Bacteriol.">
        <title>Genome Sequence of the Protease-Producing Bacterium Rheinheimera nanhaiensis E407-8T, Isolated from Deep-Sea Sediment of the South China Sea.</title>
        <authorList>
            <person name="Zhang X.-Y."/>
            <person name="Zhang Y.-J."/>
            <person name="Qin Q.-L."/>
            <person name="Xie B.-B."/>
            <person name="Chen X.-L."/>
            <person name="Zhou B.-C."/>
            <person name="Zhang Y.-Z."/>
        </authorList>
    </citation>
    <scope>NUCLEOTIDE SEQUENCE [LARGE SCALE GENOMIC DNA]</scope>
    <source>
        <strain evidence="6 7">E407-8</strain>
    </source>
</reference>
<dbReference type="InterPro" id="IPR058163">
    <property type="entry name" value="LysR-type_TF_proteobact-type"/>
</dbReference>
<dbReference type="InterPro" id="IPR036388">
    <property type="entry name" value="WH-like_DNA-bd_sf"/>
</dbReference>
<dbReference type="Proteomes" id="UP000004374">
    <property type="component" value="Unassembled WGS sequence"/>
</dbReference>
<evidence type="ECO:0000313" key="7">
    <source>
        <dbReference type="Proteomes" id="UP000004374"/>
    </source>
</evidence>
<dbReference type="OrthoDB" id="5572602at2"/>
<dbReference type="Pfam" id="PF00126">
    <property type="entry name" value="HTH_1"/>
    <property type="match status" value="1"/>
</dbReference>
<dbReference type="PANTHER" id="PTHR30537">
    <property type="entry name" value="HTH-TYPE TRANSCRIPTIONAL REGULATOR"/>
    <property type="match status" value="1"/>
</dbReference>
<dbReference type="Gene3D" id="1.10.10.10">
    <property type="entry name" value="Winged helix-like DNA-binding domain superfamily/Winged helix DNA-binding domain"/>
    <property type="match status" value="1"/>
</dbReference>
<keyword evidence="4" id="KW-0804">Transcription</keyword>
<evidence type="ECO:0000256" key="3">
    <source>
        <dbReference type="ARBA" id="ARBA00023125"/>
    </source>
</evidence>
<keyword evidence="2" id="KW-0805">Transcription regulation</keyword>
<dbReference type="InterPro" id="IPR005119">
    <property type="entry name" value="LysR_subst-bd"/>
</dbReference>
<comment type="similarity">
    <text evidence="1">Belongs to the LysR transcriptional regulatory family.</text>
</comment>
<name>I1DSV2_9GAMM</name>
<feature type="domain" description="HTH lysR-type" evidence="5">
    <location>
        <begin position="1"/>
        <end position="59"/>
    </location>
</feature>
<dbReference type="Pfam" id="PF03466">
    <property type="entry name" value="LysR_substrate"/>
    <property type="match status" value="1"/>
</dbReference>
<gene>
    <name evidence="6" type="ORF">RNAN_0093</name>
</gene>
<dbReference type="InterPro" id="IPR000847">
    <property type="entry name" value="LysR_HTH_N"/>
</dbReference>
<dbReference type="GO" id="GO:0006351">
    <property type="term" value="P:DNA-templated transcription"/>
    <property type="evidence" value="ECO:0007669"/>
    <property type="project" value="TreeGrafter"/>
</dbReference>
<evidence type="ECO:0000259" key="5">
    <source>
        <dbReference type="PROSITE" id="PS50931"/>
    </source>
</evidence>
<evidence type="ECO:0000313" key="6">
    <source>
        <dbReference type="EMBL" id="GAB57130.1"/>
    </source>
</evidence>
<dbReference type="PANTHER" id="PTHR30537:SF31">
    <property type="entry name" value="TRANSCRIPTIONAL REGULATOR, LYSR FAMILY"/>
    <property type="match status" value="1"/>
</dbReference>
<dbReference type="GO" id="GO:0043565">
    <property type="term" value="F:sequence-specific DNA binding"/>
    <property type="evidence" value="ECO:0007669"/>
    <property type="project" value="TreeGrafter"/>
</dbReference>
<evidence type="ECO:0000256" key="2">
    <source>
        <dbReference type="ARBA" id="ARBA00023015"/>
    </source>
</evidence>
<dbReference type="InterPro" id="IPR036390">
    <property type="entry name" value="WH_DNA-bd_sf"/>
</dbReference>
<dbReference type="SUPFAM" id="SSF46785">
    <property type="entry name" value="Winged helix' DNA-binding domain"/>
    <property type="match status" value="1"/>
</dbReference>
<dbReference type="SUPFAM" id="SSF53850">
    <property type="entry name" value="Periplasmic binding protein-like II"/>
    <property type="match status" value="1"/>
</dbReference>
<dbReference type="PROSITE" id="PS50931">
    <property type="entry name" value="HTH_LYSR"/>
    <property type="match status" value="1"/>
</dbReference>
<dbReference type="CDD" id="cd08473">
    <property type="entry name" value="PBP2_CrgA_like_4"/>
    <property type="match status" value="1"/>
</dbReference>
<dbReference type="EMBL" id="BAFK01000001">
    <property type="protein sequence ID" value="GAB57130.1"/>
    <property type="molecule type" value="Genomic_DNA"/>
</dbReference>
<dbReference type="NCBIfam" id="NF011573">
    <property type="entry name" value="PRK14997.1"/>
    <property type="match status" value="1"/>
</dbReference>